<accession>A0A926GE96</accession>
<proteinExistence type="predicted"/>
<keyword evidence="2" id="KW-1185">Reference proteome</keyword>
<reference evidence="1" key="1">
    <citation type="submission" date="2020-08" db="EMBL/GenBank/DDBJ databases">
        <title>Paracoccus amoyensis sp. nov., isolated from the surface seawater at coast of Xiamen, Fujian.</title>
        <authorList>
            <person name="Lyu L."/>
        </authorList>
    </citation>
    <scope>NUCLEOTIDE SEQUENCE</scope>
    <source>
        <strain evidence="1">11-3</strain>
    </source>
</reference>
<dbReference type="EMBL" id="JACOQL010000002">
    <property type="protein sequence ID" value="MBC9246722.1"/>
    <property type="molecule type" value="Genomic_DNA"/>
</dbReference>
<name>A0A926GE96_9RHOB</name>
<evidence type="ECO:0000313" key="1">
    <source>
        <dbReference type="EMBL" id="MBC9246722.1"/>
    </source>
</evidence>
<evidence type="ECO:0000313" key="2">
    <source>
        <dbReference type="Proteomes" id="UP000608594"/>
    </source>
</evidence>
<dbReference type="RefSeq" id="WP_187793179.1">
    <property type="nucleotide sequence ID" value="NZ_JACOQL010000002.1"/>
</dbReference>
<organism evidence="1 2">
    <name type="scientific">Paracoccus amoyensis</name>
    <dbReference type="NCBI Taxonomy" id="2760093"/>
    <lineage>
        <taxon>Bacteria</taxon>
        <taxon>Pseudomonadati</taxon>
        <taxon>Pseudomonadota</taxon>
        <taxon>Alphaproteobacteria</taxon>
        <taxon>Rhodobacterales</taxon>
        <taxon>Paracoccaceae</taxon>
        <taxon>Paracoccus</taxon>
    </lineage>
</organism>
<dbReference type="AlphaFoldDB" id="A0A926GE96"/>
<gene>
    <name evidence="1" type="ORF">H4P12_08355</name>
</gene>
<sequence>MTIIDERTAALWMPLLASTINKAMGTSFSIALMEQQAINQKKTVKKPICGNKTAGDM</sequence>
<protein>
    <submittedName>
        <fullName evidence="1">Uncharacterized protein</fullName>
    </submittedName>
</protein>
<comment type="caution">
    <text evidence="1">The sequence shown here is derived from an EMBL/GenBank/DDBJ whole genome shotgun (WGS) entry which is preliminary data.</text>
</comment>
<dbReference type="Proteomes" id="UP000608594">
    <property type="component" value="Unassembled WGS sequence"/>
</dbReference>